<sequence>MSDKQIGTYPLNIKIVSGSYEIANIDINVPIHVDPNERVEYQYNGGVSVHAKVPDEFKDKMRKVLVDAVMSLEESLKEN</sequence>
<dbReference type="AlphaFoldDB" id="A0AB72Z1Y3"/>
<reference evidence="1 2" key="1">
    <citation type="submission" date="2010-10" db="EMBL/GenBank/DDBJ databases">
        <authorList>
            <person name="Durkin A.S."/>
            <person name="Madupu R."/>
            <person name="Torralba M."/>
            <person name="Gillis M."/>
            <person name="Methe B."/>
            <person name="Sutton G."/>
            <person name="Nelson K.E."/>
        </authorList>
    </citation>
    <scope>NUCLEOTIDE SEQUENCE [LARGE SCALE GENOMIC DNA]</scope>
    <source>
        <strain evidence="1 2">JCVIHMP022</strain>
    </source>
</reference>
<dbReference type="RefSeq" id="WP_003842258.1">
    <property type="nucleotide sequence ID" value="NZ_AEHJ01000011.1"/>
</dbReference>
<proteinExistence type="predicted"/>
<accession>A0AB72Z1Y3</accession>
<organism evidence="1 2">
    <name type="scientific">Bifidobacterium dentium JCVIHMP022</name>
    <dbReference type="NCBI Taxonomy" id="553191"/>
    <lineage>
        <taxon>Bacteria</taxon>
        <taxon>Bacillati</taxon>
        <taxon>Actinomycetota</taxon>
        <taxon>Actinomycetes</taxon>
        <taxon>Bifidobacteriales</taxon>
        <taxon>Bifidobacteriaceae</taxon>
        <taxon>Bifidobacterium</taxon>
    </lineage>
</organism>
<evidence type="ECO:0000313" key="2">
    <source>
        <dbReference type="Proteomes" id="UP000003457"/>
    </source>
</evidence>
<comment type="caution">
    <text evidence="1">The sequence shown here is derived from an EMBL/GenBank/DDBJ whole genome shotgun (WGS) entry which is preliminary data.</text>
</comment>
<protein>
    <submittedName>
        <fullName evidence="1">Uncharacterized protein</fullName>
    </submittedName>
</protein>
<dbReference type="Proteomes" id="UP000003457">
    <property type="component" value="Unassembled WGS sequence"/>
</dbReference>
<name>A0AB72Z1Y3_9BIFI</name>
<dbReference type="EMBL" id="AEHJ01000011">
    <property type="protein sequence ID" value="EFO78172.1"/>
    <property type="molecule type" value="Genomic_DNA"/>
</dbReference>
<evidence type="ECO:0000313" key="1">
    <source>
        <dbReference type="EMBL" id="EFO78172.1"/>
    </source>
</evidence>
<gene>
    <name evidence="1" type="ORF">HMPREF9003_0190</name>
</gene>